<organism evidence="2">
    <name type="scientific">Amphimedon queenslandica</name>
    <name type="common">Sponge</name>
    <dbReference type="NCBI Taxonomy" id="400682"/>
    <lineage>
        <taxon>Eukaryota</taxon>
        <taxon>Metazoa</taxon>
        <taxon>Porifera</taxon>
        <taxon>Demospongiae</taxon>
        <taxon>Heteroscleromorpha</taxon>
        <taxon>Haplosclerida</taxon>
        <taxon>Niphatidae</taxon>
        <taxon>Amphimedon</taxon>
    </lineage>
</organism>
<feature type="region of interest" description="Disordered" evidence="1">
    <location>
        <begin position="280"/>
        <end position="300"/>
    </location>
</feature>
<dbReference type="EnsemblMetazoa" id="Aqu2.1.40620_001">
    <property type="protein sequence ID" value="Aqu2.1.40620_001"/>
    <property type="gene ID" value="Aqu2.1.40620"/>
</dbReference>
<evidence type="ECO:0000313" key="3">
    <source>
        <dbReference type="Proteomes" id="UP000007879"/>
    </source>
</evidence>
<dbReference type="InParanoid" id="A0A1X7VLC2"/>
<keyword evidence="3" id="KW-1185">Reference proteome</keyword>
<dbReference type="PRINTS" id="PR01217">
    <property type="entry name" value="PRICHEXTENSN"/>
</dbReference>
<reference evidence="2" key="2">
    <citation type="submission" date="2017-05" db="UniProtKB">
        <authorList>
            <consortium name="EnsemblMetazoa"/>
        </authorList>
    </citation>
    <scope>IDENTIFICATION</scope>
</reference>
<accession>A0A1X7VLC2</accession>
<feature type="compositionally biased region" description="Acidic residues" evidence="1">
    <location>
        <begin position="486"/>
        <end position="499"/>
    </location>
</feature>
<feature type="compositionally biased region" description="Polar residues" evidence="1">
    <location>
        <begin position="41"/>
        <end position="52"/>
    </location>
</feature>
<feature type="compositionally biased region" description="Low complexity" evidence="1">
    <location>
        <begin position="355"/>
        <end position="366"/>
    </location>
</feature>
<feature type="compositionally biased region" description="Low complexity" evidence="1">
    <location>
        <begin position="188"/>
        <end position="203"/>
    </location>
</feature>
<feature type="region of interest" description="Disordered" evidence="1">
    <location>
        <begin position="1"/>
        <end position="252"/>
    </location>
</feature>
<dbReference type="AlphaFoldDB" id="A0A1X7VLC2"/>
<sequence length="499" mass="53849">MTSRGLNSRPRSKTDHQTWTLPRGAKTSHPGPGMTWAQDDMSASSLKRSYISNGPARPAPLPPIRASSIKPVRKAPPPPTAGSKTVKKSSPVTSYPLEPPPVPSSPRPTIARHRSVLESELHSKSLPPSPQGSSTMLAKKQHVPLAATSSLLSFSPPPPPSPSDCEELYELTPSFKMKDDSPPPLPNRPVSVSSRPLSASSLDRPPPPPKTNPPGPRPPPPPPPPPAPIPQLPPKPDKYKNYIESLEDNNGGYCDVDSAVQLKAEYELAQKVKQAMPIEVKAPSPPPFVHKPEEECEEDVYEQMNSHIVEDDYIVMSPVNTLVLPKKKKDKELSDSIVPEPGVPVLPPKPRQLHSASSQVAIAASSPNASSEARQKSPKNGPKPGPKPGTSSNEAKKRSLSQRSSALCLPTDHPSTPVGLLKTVPKNKTSAPHFPPPSPPPAFSFGQVKVLPKNKSSAPHLPPPTPCQEEEEEIQEDYGPVKYSIEDNESKDEDQDLYV</sequence>
<dbReference type="Proteomes" id="UP000007879">
    <property type="component" value="Unassembled WGS sequence"/>
</dbReference>
<feature type="compositionally biased region" description="Pro residues" evidence="1">
    <location>
        <begin position="341"/>
        <end position="350"/>
    </location>
</feature>
<gene>
    <name evidence="2" type="primary">105316604</name>
</gene>
<name>A0A1X7VLC2_AMPQE</name>
<feature type="compositionally biased region" description="Pro residues" evidence="1">
    <location>
        <begin position="433"/>
        <end position="442"/>
    </location>
</feature>
<protein>
    <submittedName>
        <fullName evidence="2">Uncharacterized protein</fullName>
    </submittedName>
</protein>
<reference evidence="3" key="1">
    <citation type="journal article" date="2010" name="Nature">
        <title>The Amphimedon queenslandica genome and the evolution of animal complexity.</title>
        <authorList>
            <person name="Srivastava M."/>
            <person name="Simakov O."/>
            <person name="Chapman J."/>
            <person name="Fahey B."/>
            <person name="Gauthier M.E."/>
            <person name="Mitros T."/>
            <person name="Richards G.S."/>
            <person name="Conaco C."/>
            <person name="Dacre M."/>
            <person name="Hellsten U."/>
            <person name="Larroux C."/>
            <person name="Putnam N.H."/>
            <person name="Stanke M."/>
            <person name="Adamska M."/>
            <person name="Darling A."/>
            <person name="Degnan S.M."/>
            <person name="Oakley T.H."/>
            <person name="Plachetzki D.C."/>
            <person name="Zhai Y."/>
            <person name="Adamski M."/>
            <person name="Calcino A."/>
            <person name="Cummins S.F."/>
            <person name="Goodstein D.M."/>
            <person name="Harris C."/>
            <person name="Jackson D.J."/>
            <person name="Leys S.P."/>
            <person name="Shu S."/>
            <person name="Woodcroft B.J."/>
            <person name="Vervoort M."/>
            <person name="Kosik K.S."/>
            <person name="Manning G."/>
            <person name="Degnan B.M."/>
            <person name="Rokhsar D.S."/>
        </authorList>
    </citation>
    <scope>NUCLEOTIDE SEQUENCE [LARGE SCALE GENOMIC DNA]</scope>
</reference>
<proteinExistence type="predicted"/>
<dbReference type="EnsemblMetazoa" id="XM_011411638.2">
    <property type="protein sequence ID" value="XP_011409940.1"/>
    <property type="gene ID" value="LOC105316604"/>
</dbReference>
<feature type="compositionally biased region" description="Pro residues" evidence="1">
    <location>
        <begin position="204"/>
        <end position="234"/>
    </location>
</feature>
<feature type="region of interest" description="Disordered" evidence="1">
    <location>
        <begin position="325"/>
        <end position="499"/>
    </location>
</feature>
<dbReference type="KEGG" id="aqu:105316604"/>
<feature type="compositionally biased region" description="Pro residues" evidence="1">
    <location>
        <begin position="97"/>
        <end position="106"/>
    </location>
</feature>
<evidence type="ECO:0000256" key="1">
    <source>
        <dbReference type="SAM" id="MobiDB-lite"/>
    </source>
</evidence>
<evidence type="ECO:0000313" key="2">
    <source>
        <dbReference type="EnsemblMetazoa" id="Aqu2.1.40620_001"/>
    </source>
</evidence>